<dbReference type="KEGG" id="cvn:111117669"/>
<dbReference type="Pfam" id="PF00144">
    <property type="entry name" value="Beta-lactamase"/>
    <property type="match status" value="1"/>
</dbReference>
<dbReference type="OrthoDB" id="5946976at2759"/>
<dbReference type="SUPFAM" id="SSF56601">
    <property type="entry name" value="beta-lactamase/transpeptidase-like"/>
    <property type="match status" value="1"/>
</dbReference>
<evidence type="ECO:0000313" key="2">
    <source>
        <dbReference type="Proteomes" id="UP000694844"/>
    </source>
</evidence>
<reference evidence="3" key="1">
    <citation type="submission" date="2025-08" db="UniProtKB">
        <authorList>
            <consortium name="RefSeq"/>
        </authorList>
    </citation>
    <scope>IDENTIFICATION</scope>
    <source>
        <tissue evidence="3">Whole sample</tissue>
    </source>
</reference>
<sequence>MGGKLASIKTMTQPRGKRPIYSDGFVKPRFEKVLDVFRYNLENDIERGGTFAAYYRGELVVNIWGGYADRKAKVRWKKDMMPCFYSTTKSPSAAVIGHLVDRGILDYSQRVCKYWPEFAANGKQDITLETLVTNRAGLSCTEESFTLTLSKDDPEKLGQILANQKPLWTPGSHHGYHPITFALYLDQIVRRVDPHQRSLSQYFHEEMAIPFGLDFKIGLPYEEQYKAPRVVMMKAFDQEDYIKNFKGDFSILQLTARNPTDFVGVRRMNDPDIRVLPVGSVCGHGTAESMAKFHAILGEGGSWQGKQLLSRATVEQFQKIESAGFDLAFSMDGMWSYGMMLFPVKEQGKPTMFMFGHGGYGGQMGLADTTYRVGLAYATSHLDPTSRAGANADRRWPSMYNTLYKCIHQIENVKVPRKTFYLYEDYKKALEGSKL</sequence>
<accession>A0A8B8C9W4</accession>
<name>A0A8B8C9W4_CRAVI</name>
<gene>
    <name evidence="3" type="primary">LOC111117669</name>
</gene>
<dbReference type="GeneID" id="111117669"/>
<proteinExistence type="predicted"/>
<protein>
    <submittedName>
        <fullName evidence="3">Beta-lactamase domain-containing protein 2-like</fullName>
    </submittedName>
</protein>
<dbReference type="Proteomes" id="UP000694844">
    <property type="component" value="Chromosome 2"/>
</dbReference>
<dbReference type="InterPro" id="IPR012338">
    <property type="entry name" value="Beta-lactam/transpept-like"/>
</dbReference>
<feature type="domain" description="Beta-lactamase-related" evidence="1">
    <location>
        <begin position="47"/>
        <end position="394"/>
    </location>
</feature>
<dbReference type="AlphaFoldDB" id="A0A8B8C9W4"/>
<dbReference type="PANTHER" id="PTHR43319:SF3">
    <property type="entry name" value="BETA-LACTAMASE-RELATED DOMAIN-CONTAINING PROTEIN"/>
    <property type="match status" value="1"/>
</dbReference>
<dbReference type="Gene3D" id="3.40.710.10">
    <property type="entry name" value="DD-peptidase/beta-lactamase superfamily"/>
    <property type="match status" value="1"/>
</dbReference>
<dbReference type="RefSeq" id="XP_022312543.1">
    <property type="nucleotide sequence ID" value="XM_022456835.1"/>
</dbReference>
<dbReference type="InterPro" id="IPR052907">
    <property type="entry name" value="Beta-lactamase/esterase"/>
</dbReference>
<keyword evidence="2" id="KW-1185">Reference proteome</keyword>
<dbReference type="InterPro" id="IPR001466">
    <property type="entry name" value="Beta-lactam-related"/>
</dbReference>
<dbReference type="PANTHER" id="PTHR43319">
    <property type="entry name" value="BETA-LACTAMASE-RELATED"/>
    <property type="match status" value="1"/>
</dbReference>
<evidence type="ECO:0000313" key="3">
    <source>
        <dbReference type="RefSeq" id="XP_022312543.1"/>
    </source>
</evidence>
<organism evidence="2 3">
    <name type="scientific">Crassostrea virginica</name>
    <name type="common">Eastern oyster</name>
    <dbReference type="NCBI Taxonomy" id="6565"/>
    <lineage>
        <taxon>Eukaryota</taxon>
        <taxon>Metazoa</taxon>
        <taxon>Spiralia</taxon>
        <taxon>Lophotrochozoa</taxon>
        <taxon>Mollusca</taxon>
        <taxon>Bivalvia</taxon>
        <taxon>Autobranchia</taxon>
        <taxon>Pteriomorphia</taxon>
        <taxon>Ostreida</taxon>
        <taxon>Ostreoidea</taxon>
        <taxon>Ostreidae</taxon>
        <taxon>Crassostrea</taxon>
    </lineage>
</organism>
<evidence type="ECO:0000259" key="1">
    <source>
        <dbReference type="Pfam" id="PF00144"/>
    </source>
</evidence>